<evidence type="ECO:0000313" key="3">
    <source>
        <dbReference type="EMBL" id="KZT22790.1"/>
    </source>
</evidence>
<feature type="region of interest" description="Disordered" evidence="1">
    <location>
        <begin position="1"/>
        <end position="34"/>
    </location>
</feature>
<dbReference type="STRING" id="1314782.A0A165QRU2"/>
<name>A0A165QRU2_9AGAM</name>
<feature type="non-terminal residue" evidence="3">
    <location>
        <position position="1"/>
    </location>
</feature>
<organism evidence="3 4">
    <name type="scientific">Neolentinus lepideus HHB14362 ss-1</name>
    <dbReference type="NCBI Taxonomy" id="1314782"/>
    <lineage>
        <taxon>Eukaryota</taxon>
        <taxon>Fungi</taxon>
        <taxon>Dikarya</taxon>
        <taxon>Basidiomycota</taxon>
        <taxon>Agaricomycotina</taxon>
        <taxon>Agaricomycetes</taxon>
        <taxon>Gloeophyllales</taxon>
        <taxon>Gloeophyllaceae</taxon>
        <taxon>Neolentinus</taxon>
    </lineage>
</organism>
<sequence length="337" mass="37962">LGLYEDSDDGDHLQQHLNDPVDSDTDQNSEHNSLEVDSLPNILESISLADVSSLAERPLPRDAYINAHDQWFMHAVLLLIVYLQPASHVTYHACLLILFTMCCIFISMGAIEPDDLMPITYKSIIHGLALKDRFQIHLACTKCHCLFPANLPPEAKYPGCNIPLFMCRNASILERLKGQAPPRPPPARAVPLSLLSSFLVDFLADENIECICDQWIDLHHQPGKYQNMMDGQVPQTVKDHQKKPFFDPASLTQDSELELSLFSDLLIDYMCHISYQTKNLLIPLAIPGPKEPTGEQLQSYLKFIVDDLIKLYEEGICIKTAAHPEGMSKYCLILSKH</sequence>
<reference evidence="3 4" key="1">
    <citation type="journal article" date="2016" name="Mol. Biol. Evol.">
        <title>Comparative Genomics of Early-Diverging Mushroom-Forming Fungi Provides Insights into the Origins of Lignocellulose Decay Capabilities.</title>
        <authorList>
            <person name="Nagy L.G."/>
            <person name="Riley R."/>
            <person name="Tritt A."/>
            <person name="Adam C."/>
            <person name="Daum C."/>
            <person name="Floudas D."/>
            <person name="Sun H."/>
            <person name="Yadav J.S."/>
            <person name="Pangilinan J."/>
            <person name="Larsson K.H."/>
            <person name="Matsuura K."/>
            <person name="Barry K."/>
            <person name="Labutti K."/>
            <person name="Kuo R."/>
            <person name="Ohm R.A."/>
            <person name="Bhattacharya S.S."/>
            <person name="Shirouzu T."/>
            <person name="Yoshinaga Y."/>
            <person name="Martin F.M."/>
            <person name="Grigoriev I.V."/>
            <person name="Hibbett D.S."/>
        </authorList>
    </citation>
    <scope>NUCLEOTIDE SEQUENCE [LARGE SCALE GENOMIC DNA]</scope>
    <source>
        <strain evidence="3 4">HHB14362 ss-1</strain>
    </source>
</reference>
<dbReference type="Proteomes" id="UP000076761">
    <property type="component" value="Unassembled WGS sequence"/>
</dbReference>
<gene>
    <name evidence="3" type="ORF">NEOLEDRAFT_1070879</name>
</gene>
<keyword evidence="4" id="KW-1185">Reference proteome</keyword>
<keyword evidence="2" id="KW-0812">Transmembrane</keyword>
<dbReference type="OrthoDB" id="3265985at2759"/>
<keyword evidence="2" id="KW-0472">Membrane</keyword>
<feature type="transmembrane region" description="Helical" evidence="2">
    <location>
        <begin position="89"/>
        <end position="111"/>
    </location>
</feature>
<dbReference type="AlphaFoldDB" id="A0A165QRU2"/>
<evidence type="ECO:0000256" key="1">
    <source>
        <dbReference type="SAM" id="MobiDB-lite"/>
    </source>
</evidence>
<proteinExistence type="predicted"/>
<evidence type="ECO:0000256" key="2">
    <source>
        <dbReference type="SAM" id="Phobius"/>
    </source>
</evidence>
<keyword evidence="2" id="KW-1133">Transmembrane helix</keyword>
<dbReference type="EMBL" id="KV425592">
    <property type="protein sequence ID" value="KZT22790.1"/>
    <property type="molecule type" value="Genomic_DNA"/>
</dbReference>
<protein>
    <submittedName>
        <fullName evidence="3">Uncharacterized protein</fullName>
    </submittedName>
</protein>
<evidence type="ECO:0000313" key="4">
    <source>
        <dbReference type="Proteomes" id="UP000076761"/>
    </source>
</evidence>
<dbReference type="InParanoid" id="A0A165QRU2"/>
<accession>A0A165QRU2</accession>